<organism evidence="1 2">
    <name type="scientific">Acidiphilium iwatense</name>
    <dbReference type="NCBI Taxonomy" id="768198"/>
    <lineage>
        <taxon>Bacteria</taxon>
        <taxon>Pseudomonadati</taxon>
        <taxon>Pseudomonadota</taxon>
        <taxon>Alphaproteobacteria</taxon>
        <taxon>Acetobacterales</taxon>
        <taxon>Acidocellaceae</taxon>
        <taxon>Acidiphilium</taxon>
    </lineage>
</organism>
<dbReference type="Proteomes" id="UP001521209">
    <property type="component" value="Unassembled WGS sequence"/>
</dbReference>
<sequence>MTELSASRPPKRHTAKQFTEWRERWAGIDPDEALRTQPFGRTEDGLFDLRGLRLCPPDARRKKSLNHAVFKSCDFTAGSLAETVAEHSVFQDCVFDYADMNDFGDYGCTFINCRFYRCEWQVGAIGFDYNTSKKDEYQSRYINCHFENIKLAKTSIGDPQFVNCVFVFKKLSGVDFGCSGFVNCRFEGAFQDLTFRGKYSDEKDTARKGVPELAGFTEVSFEKAALQWIDVRAEFPFRSVRMPADGSAFIADMPKLCQEQQVIAGQLSDQRSQEILANYLDVGCLRIDTQPQDIISRYDLFECCEKGEEALVGPIYDLLKQSYEIST</sequence>
<protein>
    <recommendedName>
        <fullName evidence="3">Pentapeptide repeat-containing protein</fullName>
    </recommendedName>
</protein>
<keyword evidence="2" id="KW-1185">Reference proteome</keyword>
<gene>
    <name evidence="1" type="ORF">L2A60_09755</name>
</gene>
<name>A0ABS9DZV7_9PROT</name>
<dbReference type="SUPFAM" id="SSF141571">
    <property type="entry name" value="Pentapeptide repeat-like"/>
    <property type="match status" value="1"/>
</dbReference>
<evidence type="ECO:0000313" key="1">
    <source>
        <dbReference type="EMBL" id="MCF3946962.1"/>
    </source>
</evidence>
<dbReference type="RefSeq" id="WP_235704196.1">
    <property type="nucleotide sequence ID" value="NZ_JAKGBZ010000016.1"/>
</dbReference>
<proteinExistence type="predicted"/>
<dbReference type="Gene3D" id="2.160.20.80">
    <property type="entry name" value="E3 ubiquitin-protein ligase SopA"/>
    <property type="match status" value="2"/>
</dbReference>
<comment type="caution">
    <text evidence="1">The sequence shown here is derived from an EMBL/GenBank/DDBJ whole genome shotgun (WGS) entry which is preliminary data.</text>
</comment>
<reference evidence="1 2" key="1">
    <citation type="submission" date="2022-01" db="EMBL/GenBank/DDBJ databases">
        <authorList>
            <person name="Won M."/>
            <person name="Kim S.-J."/>
            <person name="Kwon S.-W."/>
        </authorList>
    </citation>
    <scope>NUCLEOTIDE SEQUENCE [LARGE SCALE GENOMIC DNA]</scope>
    <source>
        <strain evidence="1 2">KCTC 23505</strain>
    </source>
</reference>
<evidence type="ECO:0008006" key="3">
    <source>
        <dbReference type="Google" id="ProtNLM"/>
    </source>
</evidence>
<accession>A0ABS9DZV7</accession>
<dbReference type="EMBL" id="JAKGBZ010000016">
    <property type="protein sequence ID" value="MCF3946962.1"/>
    <property type="molecule type" value="Genomic_DNA"/>
</dbReference>
<evidence type="ECO:0000313" key="2">
    <source>
        <dbReference type="Proteomes" id="UP001521209"/>
    </source>
</evidence>